<keyword evidence="4" id="KW-0862">Zinc</keyword>
<dbReference type="CDD" id="cd16277">
    <property type="entry name" value="metallo-hydrolase-like_MBL-fold"/>
    <property type="match status" value="1"/>
</dbReference>
<evidence type="ECO:0000256" key="4">
    <source>
        <dbReference type="ARBA" id="ARBA00022833"/>
    </source>
</evidence>
<evidence type="ECO:0000313" key="6">
    <source>
        <dbReference type="EMBL" id="AVI26408.1"/>
    </source>
</evidence>
<proteinExistence type="inferred from homology"/>
<protein>
    <submittedName>
        <fullName evidence="6">Metallo-hydrolase</fullName>
    </submittedName>
</protein>
<dbReference type="SMART" id="SM00849">
    <property type="entry name" value="Lactamase_B"/>
    <property type="match status" value="1"/>
</dbReference>
<keyword evidence="2" id="KW-0479">Metal-binding</keyword>
<evidence type="ECO:0000256" key="1">
    <source>
        <dbReference type="ARBA" id="ARBA00007749"/>
    </source>
</evidence>
<evidence type="ECO:0000256" key="2">
    <source>
        <dbReference type="ARBA" id="ARBA00022723"/>
    </source>
</evidence>
<dbReference type="AlphaFoldDB" id="A0A2P1AM96"/>
<dbReference type="Gene3D" id="3.60.15.10">
    <property type="entry name" value="Ribonuclease Z/Hydroxyacylglutathione hydrolase-like"/>
    <property type="match status" value="1"/>
</dbReference>
<keyword evidence="3 6" id="KW-0378">Hydrolase</keyword>
<evidence type="ECO:0000259" key="5">
    <source>
        <dbReference type="SMART" id="SM00849"/>
    </source>
</evidence>
<dbReference type="GO" id="GO:0016787">
    <property type="term" value="F:hydrolase activity"/>
    <property type="evidence" value="ECO:0007669"/>
    <property type="project" value="UniProtKB-KW"/>
</dbReference>
<dbReference type="InterPro" id="IPR036866">
    <property type="entry name" value="RibonucZ/Hydroxyglut_hydro"/>
</dbReference>
<dbReference type="EMBL" id="MG844358">
    <property type="protein sequence ID" value="AVI26408.1"/>
    <property type="molecule type" value="Genomic_DNA"/>
</dbReference>
<name>A0A2P1AM96_9BACT</name>
<dbReference type="InterPro" id="IPR051013">
    <property type="entry name" value="MBL_superfamily_lactonases"/>
</dbReference>
<feature type="domain" description="Metallo-beta-lactamase" evidence="5">
    <location>
        <begin position="57"/>
        <end position="267"/>
    </location>
</feature>
<dbReference type="Pfam" id="PF00753">
    <property type="entry name" value="Lactamase_B"/>
    <property type="match status" value="1"/>
</dbReference>
<dbReference type="PANTHER" id="PTHR42978">
    <property type="entry name" value="QUORUM-QUENCHING LACTONASE YTNP-RELATED-RELATED"/>
    <property type="match status" value="1"/>
</dbReference>
<dbReference type="InterPro" id="IPR001279">
    <property type="entry name" value="Metallo-B-lactamas"/>
</dbReference>
<evidence type="ECO:0000256" key="3">
    <source>
        <dbReference type="ARBA" id="ARBA00022801"/>
    </source>
</evidence>
<dbReference type="SUPFAM" id="SSF56281">
    <property type="entry name" value="Metallo-hydrolase/oxidoreductase"/>
    <property type="match status" value="1"/>
</dbReference>
<accession>A0A2P1AM96</accession>
<comment type="similarity">
    <text evidence="1">Belongs to the metallo-beta-lactamase superfamily.</text>
</comment>
<dbReference type="GO" id="GO:0046872">
    <property type="term" value="F:metal ion binding"/>
    <property type="evidence" value="ECO:0007669"/>
    <property type="project" value="UniProtKB-KW"/>
</dbReference>
<dbReference type="PANTHER" id="PTHR42978:SF6">
    <property type="entry name" value="QUORUM-QUENCHING LACTONASE YTNP-RELATED"/>
    <property type="match status" value="1"/>
</dbReference>
<reference evidence="6" key="1">
    <citation type="journal article" date="2018" name="Proc. Natl. Acad. Sci. U.S.A.">
        <title>Single-bacterial genomics validates rich and varied specialized metabolism of uncultivated Entotheonella sponge symbionts.</title>
        <authorList>
            <person name="Mori T."/>
            <person name="Cahn J.K.B."/>
            <person name="Wilson M.C."/>
            <person name="Meoded R.A."/>
            <person name="Wiebach V."/>
            <person name="Martinez A.F.C."/>
            <person name="Helfrich E.J.N."/>
            <person name="Albersmeier A."/>
            <person name="Wibberg D."/>
            <person name="Datwyler S."/>
            <person name="Keren R."/>
            <person name="Lavy A."/>
            <person name="Ruckert C."/>
            <person name="Ilan M."/>
            <person name="Kalinowski J."/>
            <person name="Matsunaga S."/>
            <person name="Takeyama H."/>
            <person name="Piel J."/>
        </authorList>
    </citation>
    <scope>NUCLEOTIDE SEQUENCE</scope>
    <source>
        <strain evidence="6">TSWB1</strain>
    </source>
</reference>
<organism evidence="6">
    <name type="scientific">Candidatus Entotheonella serta</name>
    <dbReference type="NCBI Taxonomy" id="1652106"/>
    <lineage>
        <taxon>Bacteria</taxon>
        <taxon>Pseudomonadati</taxon>
        <taxon>Nitrospinota/Tectimicrobiota group</taxon>
        <taxon>Candidatus Tectimicrobiota</taxon>
        <taxon>Candidatus Entotheonellia</taxon>
        <taxon>Candidatus Entotheonellales</taxon>
        <taxon>Candidatus Entotheonellaceae</taxon>
        <taxon>Candidatus Entotheonella</taxon>
    </lineage>
</organism>
<sequence>MDTIHLGNVRIDRVVEFDQLSVPTTAMLPDATEPDIAKHREWMGPRLLDAQGEMRMHIQTYVIRTPEHTILVDTGVGNNKPRPQRPAWDRYQGTYLDDLSQLGVQPESVDFVICTYLHIDHVGWNTQFINGQWVPTFPNAKYLFVGDEWEYWRSQHDSDAEAHAPIGDSVWPVVEAGLVQLIDSNHVISDAVRFEPSPGHTPGHACLRLNTSEGDVVFAGDLMHRPVQVAVPQWSSMFCVDPAQSRATRQAFMEQHADTGQPIIVAHFPEPGRIVRGGNSFQFEVGV</sequence>